<keyword evidence="4" id="KW-1185">Reference proteome</keyword>
<dbReference type="PANTHER" id="PTHR22946">
    <property type="entry name" value="DIENELACTONE HYDROLASE DOMAIN-CONTAINING PROTEIN-RELATED"/>
    <property type="match status" value="1"/>
</dbReference>
<evidence type="ECO:0000313" key="4">
    <source>
        <dbReference type="Proteomes" id="UP000237889"/>
    </source>
</evidence>
<dbReference type="AlphaFoldDB" id="A0A2S0NEW4"/>
<organism evidence="3 4">
    <name type="scientific">Phreatobacter cathodiphilus</name>
    <dbReference type="NCBI Taxonomy" id="1868589"/>
    <lineage>
        <taxon>Bacteria</taxon>
        <taxon>Pseudomonadati</taxon>
        <taxon>Pseudomonadota</taxon>
        <taxon>Alphaproteobacteria</taxon>
        <taxon>Hyphomicrobiales</taxon>
        <taxon>Phreatobacteraceae</taxon>
        <taxon>Phreatobacter</taxon>
    </lineage>
</organism>
<dbReference type="SUPFAM" id="SSF53474">
    <property type="entry name" value="alpha/beta-Hydrolases"/>
    <property type="match status" value="1"/>
</dbReference>
<dbReference type="Pfam" id="PF01738">
    <property type="entry name" value="DLH"/>
    <property type="match status" value="1"/>
</dbReference>
<feature type="domain" description="Dienelactone hydrolase" evidence="2">
    <location>
        <begin position="51"/>
        <end position="254"/>
    </location>
</feature>
<dbReference type="InterPro" id="IPR029058">
    <property type="entry name" value="AB_hydrolase_fold"/>
</dbReference>
<gene>
    <name evidence="3" type="ORF">C6569_16765</name>
</gene>
<dbReference type="GO" id="GO:0004177">
    <property type="term" value="F:aminopeptidase activity"/>
    <property type="evidence" value="ECO:0007669"/>
    <property type="project" value="UniProtKB-KW"/>
</dbReference>
<accession>A0A2S0NEW4</accession>
<evidence type="ECO:0000313" key="3">
    <source>
        <dbReference type="EMBL" id="AVO46576.1"/>
    </source>
</evidence>
<keyword evidence="3" id="KW-0378">Hydrolase</keyword>
<evidence type="ECO:0000259" key="2">
    <source>
        <dbReference type="Pfam" id="PF01738"/>
    </source>
</evidence>
<protein>
    <submittedName>
        <fullName evidence="3">Dipeptidyl aminopeptidase</fullName>
    </submittedName>
</protein>
<dbReference type="Proteomes" id="UP000237889">
    <property type="component" value="Chromosome"/>
</dbReference>
<dbReference type="OrthoDB" id="9812921at2"/>
<keyword evidence="1" id="KW-0732">Signal</keyword>
<dbReference type="Gene3D" id="3.40.50.1820">
    <property type="entry name" value="alpha/beta hydrolase"/>
    <property type="match status" value="1"/>
</dbReference>
<dbReference type="KEGG" id="phr:C6569_16765"/>
<feature type="chain" id="PRO_5015658611" evidence="1">
    <location>
        <begin position="20"/>
        <end position="288"/>
    </location>
</feature>
<keyword evidence="3" id="KW-0031">Aminopeptidase</keyword>
<feature type="signal peptide" evidence="1">
    <location>
        <begin position="1"/>
        <end position="19"/>
    </location>
</feature>
<proteinExistence type="predicted"/>
<evidence type="ECO:0000256" key="1">
    <source>
        <dbReference type="SAM" id="SignalP"/>
    </source>
</evidence>
<dbReference type="InterPro" id="IPR050261">
    <property type="entry name" value="FrsA_esterase"/>
</dbReference>
<keyword evidence="3" id="KW-0645">Protease</keyword>
<dbReference type="InterPro" id="IPR002925">
    <property type="entry name" value="Dienelactn_hydro"/>
</dbReference>
<dbReference type="RefSeq" id="WP_106749946.1">
    <property type="nucleotide sequence ID" value="NZ_CP027668.1"/>
</dbReference>
<dbReference type="EMBL" id="CP027668">
    <property type="protein sequence ID" value="AVO46576.1"/>
    <property type="molecule type" value="Genomic_DNA"/>
</dbReference>
<name>A0A2S0NEW4_9HYPH</name>
<sequence length="288" mass="30949">MNRLSALLLVLALAWGAPAAAQSPRPEGAEGAVHREQVWRLPHNADEGREIAAIVFRPPGDGPRPLVVMTHHTSGDAARNGEPRHGVYPHVVSWFVERGYVVAVVHRRGYGLTGGERAERFACRRPNHFAAGRADAADLAAAIDGLTGLPFVRKDGVVAVGQSTGGWAAAALAVENHPAVAGTINFGGGRRGRSGETGQTCALDELVRDARFMGRRARTPALWLYTENDQSFPPDLTRRMAEAYRAAGGTLDFQLLAPFGRDGHALLPNPGGIPVWGPLVERFILKFR</sequence>
<reference evidence="3 4" key="1">
    <citation type="submission" date="2018-03" db="EMBL/GenBank/DDBJ databases">
        <title>Genome sequencing of Phreatobacter sp.</title>
        <authorList>
            <person name="Kim S.-J."/>
            <person name="Heo J."/>
            <person name="Kwon S.-W."/>
        </authorList>
    </citation>
    <scope>NUCLEOTIDE SEQUENCE [LARGE SCALE GENOMIC DNA]</scope>
    <source>
        <strain evidence="3 4">S-12</strain>
    </source>
</reference>